<feature type="compositionally biased region" description="Low complexity" evidence="1">
    <location>
        <begin position="410"/>
        <end position="421"/>
    </location>
</feature>
<protein>
    <submittedName>
        <fullName evidence="2">Uncharacterized protein</fullName>
    </submittedName>
</protein>
<feature type="compositionally biased region" description="Basic residues" evidence="1">
    <location>
        <begin position="1008"/>
        <end position="1019"/>
    </location>
</feature>
<feature type="region of interest" description="Disordered" evidence="1">
    <location>
        <begin position="992"/>
        <end position="1019"/>
    </location>
</feature>
<gene>
    <name evidence="2" type="ORF">A4X09_0g2581</name>
</gene>
<comment type="caution">
    <text evidence="2">The sequence shown here is derived from an EMBL/GenBank/DDBJ whole genome shotgun (WGS) entry which is preliminary data.</text>
</comment>
<sequence>MQGPEIRFLEAQASPPSDSASDAALSDLAFRRPGSPFSGSESSSSKLRQKVPTFASIFNMPSTPRIPPLGATSHSNKRIVSQPEVRFKQETTFTSTKRTHGSFDDSRYMTSLNDPRLTQVLEYAPRCETELHPGIILHDPFNRPLSPSNNGHSNSHHRSNSPGSSMLCATPSPFLMPSPCQAPPGAISLTRPETDTPTSFESHFSNFTAAIATPAASSPGATDAQRASPGRWFSTLGHAGSRCFAVELQAASGGLLSPHDAYQLMLQRRPGLQTTGPSRPQSARPASTDPDDVRPSSRLGHKRKTSLQDNPTSAVRPKHSNLPTSAGEEMNGPLSLIKHNRPWGISPQWEFKRGFFDQPSGSRTPGTTPMAVDHRMGPPPGMPAWVPLPISDAFRPAGLQRNGSITPGRSELSSSSAAESAEPGDSTIRAPPQVLNLHLDCDVSPGHDDGPSGQNSGDDSPAIQALHTVLDTVQMMPRSQSVSRSAKTTGTRYEHEGATNSMQPFRSVTDDDLPSALRSAPAQPGAGTVTSRGSFRMAKSASTNSSLKFFMGCPQLRSLIDSPPSRSSTPQRSGEASDTAIPDSKVGSADKVDYERSATETSSAMETHDELNPYFNVQFEIARRCAGSIAEPQLTVSEIDMKEVIPAENSAAQTWQPACRPPLKIVRPKPLRSSPSPSSHLPPIPLPSPLLTPPCPDHTVASSSSQKPLIKVEEVDRARSPSLKTKRSLVERRRLSSGNPLELPTLTFSDDTARSRKSPGVTPLTGIRLTQVVNRQSPKGSRLKSPRGTVIKPSGNRAHASTTGAIPHPQRLNLKRSPPIAISPARPRSTNSTLGERPSSSRILEEGNGYGTLSALGAKGRNGRQQNLRTGTDGRSQVHEATSTSQGTRTNRGPVGGPQTKTTMKFHATQRRERKPTSSDDTDDTPKAGQTLLTRARSPACYNPNSKQVGTFRETTSTRLSSFSPEGSSRQAKGKAKMSNSVMGHRLVATPPIQALPSQIEETGPSAHRGRARPHHQLP</sequence>
<reference evidence="2" key="1">
    <citation type="submission" date="2016-04" db="EMBL/GenBank/DDBJ databases">
        <authorList>
            <person name="Nguyen H.D."/>
            <person name="Samba Siva P."/>
            <person name="Cullis J."/>
            <person name="Levesque C.A."/>
            <person name="Hambleton S."/>
        </authorList>
    </citation>
    <scope>NUCLEOTIDE SEQUENCE</scope>
    <source>
        <strain evidence="2">DAOMC 236422</strain>
    </source>
</reference>
<feature type="region of interest" description="Disordered" evidence="1">
    <location>
        <begin position="397"/>
        <end position="537"/>
    </location>
</feature>
<feature type="compositionally biased region" description="Polar residues" evidence="1">
    <location>
        <begin position="477"/>
        <end position="491"/>
    </location>
</feature>
<feature type="region of interest" description="Disordered" evidence="1">
    <location>
        <begin position="1"/>
        <end position="48"/>
    </location>
</feature>
<feature type="region of interest" description="Disordered" evidence="1">
    <location>
        <begin position="558"/>
        <end position="607"/>
    </location>
</feature>
<feature type="region of interest" description="Disordered" evidence="1">
    <location>
        <begin position="651"/>
        <end position="980"/>
    </location>
</feature>
<feature type="compositionally biased region" description="Basic and acidic residues" evidence="1">
    <location>
        <begin position="710"/>
        <end position="719"/>
    </location>
</feature>
<feature type="compositionally biased region" description="Polar residues" evidence="1">
    <location>
        <begin position="828"/>
        <end position="842"/>
    </location>
</feature>
<feature type="region of interest" description="Disordered" evidence="1">
    <location>
        <begin position="271"/>
        <end position="334"/>
    </location>
</feature>
<organism evidence="2 3">
    <name type="scientific">Tilletia walkeri</name>
    <dbReference type="NCBI Taxonomy" id="117179"/>
    <lineage>
        <taxon>Eukaryota</taxon>
        <taxon>Fungi</taxon>
        <taxon>Dikarya</taxon>
        <taxon>Basidiomycota</taxon>
        <taxon>Ustilaginomycotina</taxon>
        <taxon>Exobasidiomycetes</taxon>
        <taxon>Tilletiales</taxon>
        <taxon>Tilletiaceae</taxon>
        <taxon>Tilletia</taxon>
    </lineage>
</organism>
<evidence type="ECO:0000313" key="3">
    <source>
        <dbReference type="Proteomes" id="UP000078113"/>
    </source>
</evidence>
<feature type="region of interest" description="Disordered" evidence="1">
    <location>
        <begin position="142"/>
        <end position="170"/>
    </location>
</feature>
<feature type="compositionally biased region" description="Polar residues" evidence="1">
    <location>
        <begin position="863"/>
        <end position="891"/>
    </location>
</feature>
<evidence type="ECO:0000313" key="2">
    <source>
        <dbReference type="EMBL" id="KAE8269766.1"/>
    </source>
</evidence>
<feature type="compositionally biased region" description="Pro residues" evidence="1">
    <location>
        <begin position="680"/>
        <end position="696"/>
    </location>
</feature>
<keyword evidence="3" id="KW-1185">Reference proteome</keyword>
<feature type="compositionally biased region" description="Low complexity" evidence="1">
    <location>
        <begin position="562"/>
        <end position="573"/>
    </location>
</feature>
<feature type="compositionally biased region" description="Polar residues" evidence="1">
    <location>
        <begin position="272"/>
        <end position="285"/>
    </location>
</feature>
<proteinExistence type="predicted"/>
<feature type="compositionally biased region" description="Basic and acidic residues" evidence="1">
    <location>
        <begin position="439"/>
        <end position="450"/>
    </location>
</feature>
<name>A0A8X7ND22_9BASI</name>
<evidence type="ECO:0000256" key="1">
    <source>
        <dbReference type="SAM" id="MobiDB-lite"/>
    </source>
</evidence>
<feature type="compositionally biased region" description="Polar residues" evidence="1">
    <location>
        <begin position="943"/>
        <end position="971"/>
    </location>
</feature>
<accession>A0A8X7ND22</accession>
<feature type="compositionally biased region" description="Low complexity" evidence="1">
    <location>
        <begin position="13"/>
        <end position="45"/>
    </location>
</feature>
<reference evidence="2" key="2">
    <citation type="journal article" date="2019" name="IMA Fungus">
        <title>Genome sequencing and comparison of five Tilletia species to identify candidate genes for the detection of regulated species infecting wheat.</title>
        <authorList>
            <person name="Nguyen H.D.T."/>
            <person name="Sultana T."/>
            <person name="Kesanakurti P."/>
            <person name="Hambleton S."/>
        </authorList>
    </citation>
    <scope>NUCLEOTIDE SEQUENCE</scope>
    <source>
        <strain evidence="2">DAOMC 236422</strain>
    </source>
</reference>
<dbReference type="Proteomes" id="UP000078113">
    <property type="component" value="Unassembled WGS sequence"/>
</dbReference>
<dbReference type="EMBL" id="LWDG02000079">
    <property type="protein sequence ID" value="KAE8269766.1"/>
    <property type="molecule type" value="Genomic_DNA"/>
</dbReference>
<dbReference type="AlphaFoldDB" id="A0A8X7ND22"/>
<feature type="compositionally biased region" description="Basic and acidic residues" evidence="1">
    <location>
        <begin position="588"/>
        <end position="598"/>
    </location>
</feature>